<proteinExistence type="predicted"/>
<dbReference type="InterPro" id="IPR043128">
    <property type="entry name" value="Rev_trsase/Diguanyl_cyclase"/>
</dbReference>
<dbReference type="InterPro" id="IPR000477">
    <property type="entry name" value="RT_dom"/>
</dbReference>
<evidence type="ECO:0000259" key="1">
    <source>
        <dbReference type="Pfam" id="PF00078"/>
    </source>
</evidence>
<dbReference type="Gene3D" id="3.30.70.270">
    <property type="match status" value="1"/>
</dbReference>
<gene>
    <name evidence="2" type="ORF">ElyMa_001162600</name>
</gene>
<dbReference type="Proteomes" id="UP000762676">
    <property type="component" value="Unassembled WGS sequence"/>
</dbReference>
<dbReference type="SUPFAM" id="SSF56672">
    <property type="entry name" value="DNA/RNA polymerases"/>
    <property type="match status" value="1"/>
</dbReference>
<name>A0AAV4I2W8_9GAST</name>
<protein>
    <submittedName>
        <fullName evidence="2">Gag-pol protein</fullName>
    </submittedName>
</protein>
<dbReference type="CDD" id="cd01647">
    <property type="entry name" value="RT_LTR"/>
    <property type="match status" value="1"/>
</dbReference>
<sequence length="131" mass="15197">MGGIRLCIDVRRANEAMKKERYPMLTLEKLINELNGSKFFSRLGLKEVFHQLELSKESGHITTFATHVDMRRNKRIMFGINAASELFQHYFNQILHGIQGATNYMDDVVIFGKTLEKHDINLQATLDRIQE</sequence>
<dbReference type="AlphaFoldDB" id="A0AAV4I2W8"/>
<dbReference type="PANTHER" id="PTHR37984:SF11">
    <property type="entry name" value="INTEGRASE CATALYTIC DOMAIN-CONTAINING PROTEIN"/>
    <property type="match status" value="1"/>
</dbReference>
<comment type="caution">
    <text evidence="2">The sequence shown here is derived from an EMBL/GenBank/DDBJ whole genome shotgun (WGS) entry which is preliminary data.</text>
</comment>
<dbReference type="InterPro" id="IPR043502">
    <property type="entry name" value="DNA/RNA_pol_sf"/>
</dbReference>
<dbReference type="PANTHER" id="PTHR37984">
    <property type="entry name" value="PROTEIN CBG26694"/>
    <property type="match status" value="1"/>
</dbReference>
<organism evidence="2 3">
    <name type="scientific">Elysia marginata</name>
    <dbReference type="NCBI Taxonomy" id="1093978"/>
    <lineage>
        <taxon>Eukaryota</taxon>
        <taxon>Metazoa</taxon>
        <taxon>Spiralia</taxon>
        <taxon>Lophotrochozoa</taxon>
        <taxon>Mollusca</taxon>
        <taxon>Gastropoda</taxon>
        <taxon>Heterobranchia</taxon>
        <taxon>Euthyneura</taxon>
        <taxon>Panpulmonata</taxon>
        <taxon>Sacoglossa</taxon>
        <taxon>Placobranchoidea</taxon>
        <taxon>Plakobranchidae</taxon>
        <taxon>Elysia</taxon>
    </lineage>
</organism>
<dbReference type="InterPro" id="IPR050951">
    <property type="entry name" value="Retrovirus_Pol_polyprotein"/>
</dbReference>
<dbReference type="Pfam" id="PF00078">
    <property type="entry name" value="RVT_1"/>
    <property type="match status" value="1"/>
</dbReference>
<accession>A0AAV4I2W8</accession>
<reference evidence="2 3" key="1">
    <citation type="journal article" date="2021" name="Elife">
        <title>Chloroplast acquisition without the gene transfer in kleptoplastic sea slugs, Plakobranchus ocellatus.</title>
        <authorList>
            <person name="Maeda T."/>
            <person name="Takahashi S."/>
            <person name="Yoshida T."/>
            <person name="Shimamura S."/>
            <person name="Takaki Y."/>
            <person name="Nagai Y."/>
            <person name="Toyoda A."/>
            <person name="Suzuki Y."/>
            <person name="Arimoto A."/>
            <person name="Ishii H."/>
            <person name="Satoh N."/>
            <person name="Nishiyama T."/>
            <person name="Hasebe M."/>
            <person name="Maruyama T."/>
            <person name="Minagawa J."/>
            <person name="Obokata J."/>
            <person name="Shigenobu S."/>
        </authorList>
    </citation>
    <scope>NUCLEOTIDE SEQUENCE [LARGE SCALE GENOMIC DNA]</scope>
</reference>
<keyword evidence="3" id="KW-1185">Reference proteome</keyword>
<evidence type="ECO:0000313" key="3">
    <source>
        <dbReference type="Proteomes" id="UP000762676"/>
    </source>
</evidence>
<dbReference type="EMBL" id="BMAT01002294">
    <property type="protein sequence ID" value="GFS03961.1"/>
    <property type="molecule type" value="Genomic_DNA"/>
</dbReference>
<evidence type="ECO:0000313" key="2">
    <source>
        <dbReference type="EMBL" id="GFS03961.1"/>
    </source>
</evidence>
<feature type="domain" description="Reverse transcriptase" evidence="1">
    <location>
        <begin position="2"/>
        <end position="130"/>
    </location>
</feature>
<dbReference type="Gene3D" id="3.10.10.10">
    <property type="entry name" value="HIV Type 1 Reverse Transcriptase, subunit A, domain 1"/>
    <property type="match status" value="1"/>
</dbReference>